<keyword evidence="3" id="KW-0547">Nucleotide-binding</keyword>
<dbReference type="InterPro" id="IPR003439">
    <property type="entry name" value="ABC_transporter-like_ATP-bd"/>
</dbReference>
<sequence length="329" mass="37463">MSDVILKVEGLRKKYVIDKDFFGREKSSVNAVDNVSFSIERGESFGLVGESGCGKSTTARAILKLIEGDGGRVVFEDKILFDFENKHEISRKDMSALRKDMQIIFQDPFASLDNKMKIGKIITEGIEKHKLAKGKKALEMAEHYLEICGVDKDAMDRYPHEFSGGQRQRIVIARALAVQPKFIVADEPVAALDVSIQAQIINLLNELKEKYSLTFLFISHDLGVVKYFCDKIAVMYLGKIVEIGNRDELFENPVHPYTKKLLESIPVKHPKLRKVMVNLDEDELEVSKENKGCSFYNRCRYSSEVCLKKNPELIEIKKEHFVACHNIEK</sequence>
<dbReference type="RefSeq" id="WP_058295283.1">
    <property type="nucleotide sequence ID" value="NZ_CAMRXB010000053.1"/>
</dbReference>
<comment type="similarity">
    <text evidence="1">Belongs to the ABC transporter superfamily.</text>
</comment>
<keyword evidence="2" id="KW-0813">Transport</keyword>
<dbReference type="AlphaFoldDB" id="A0A2A7MH22"/>
<dbReference type="Pfam" id="PF00005">
    <property type="entry name" value="ABC_tran"/>
    <property type="match status" value="1"/>
</dbReference>
<dbReference type="Pfam" id="PF08352">
    <property type="entry name" value="oligo_HPY"/>
    <property type="match status" value="1"/>
</dbReference>
<dbReference type="PROSITE" id="PS00211">
    <property type="entry name" value="ABC_TRANSPORTER_1"/>
    <property type="match status" value="1"/>
</dbReference>
<dbReference type="GO" id="GO:0005524">
    <property type="term" value="F:ATP binding"/>
    <property type="evidence" value="ECO:0007669"/>
    <property type="project" value="UniProtKB-KW"/>
</dbReference>
<dbReference type="FunFam" id="3.40.50.300:FF:000016">
    <property type="entry name" value="Oligopeptide ABC transporter ATP-binding component"/>
    <property type="match status" value="1"/>
</dbReference>
<dbReference type="InterPro" id="IPR013563">
    <property type="entry name" value="Oligopep_ABC_C"/>
</dbReference>
<accession>A0A2A7MH22</accession>
<feature type="domain" description="ABC transporter" evidence="5">
    <location>
        <begin position="6"/>
        <end position="262"/>
    </location>
</feature>
<dbReference type="InterPro" id="IPR050319">
    <property type="entry name" value="ABC_transp_ATP-bind"/>
</dbReference>
<keyword evidence="4 6" id="KW-0067">ATP-binding</keyword>
<dbReference type="GO" id="GO:0055085">
    <property type="term" value="P:transmembrane transport"/>
    <property type="evidence" value="ECO:0007669"/>
    <property type="project" value="UniProtKB-ARBA"/>
</dbReference>
<dbReference type="NCBIfam" id="TIGR01727">
    <property type="entry name" value="oligo_HPY"/>
    <property type="match status" value="1"/>
</dbReference>
<dbReference type="OrthoDB" id="9802772at2"/>
<evidence type="ECO:0000256" key="3">
    <source>
        <dbReference type="ARBA" id="ARBA00022741"/>
    </source>
</evidence>
<evidence type="ECO:0000256" key="2">
    <source>
        <dbReference type="ARBA" id="ARBA00022448"/>
    </source>
</evidence>
<evidence type="ECO:0000313" key="7">
    <source>
        <dbReference type="Proteomes" id="UP000220840"/>
    </source>
</evidence>
<dbReference type="InterPro" id="IPR017871">
    <property type="entry name" value="ABC_transporter-like_CS"/>
</dbReference>
<dbReference type="SMART" id="SM00382">
    <property type="entry name" value="AAA"/>
    <property type="match status" value="1"/>
</dbReference>
<gene>
    <name evidence="6" type="ORF">CQ394_05190</name>
</gene>
<dbReference type="PROSITE" id="PS50893">
    <property type="entry name" value="ABC_TRANSPORTER_2"/>
    <property type="match status" value="1"/>
</dbReference>
<dbReference type="EMBL" id="PDCJ01000001">
    <property type="protein sequence ID" value="PEG31122.1"/>
    <property type="molecule type" value="Genomic_DNA"/>
</dbReference>
<dbReference type="GO" id="GO:0015833">
    <property type="term" value="P:peptide transport"/>
    <property type="evidence" value="ECO:0007669"/>
    <property type="project" value="InterPro"/>
</dbReference>
<dbReference type="InterPro" id="IPR027417">
    <property type="entry name" value="P-loop_NTPase"/>
</dbReference>
<dbReference type="Proteomes" id="UP000220840">
    <property type="component" value="Unassembled WGS sequence"/>
</dbReference>
<evidence type="ECO:0000256" key="4">
    <source>
        <dbReference type="ARBA" id="ARBA00022840"/>
    </source>
</evidence>
<name>A0A2A7MH22_9CLOT</name>
<dbReference type="STRING" id="137838.GCA_001458595_02505"/>
<reference evidence="6 7" key="1">
    <citation type="submission" date="2017-10" db="EMBL/GenBank/DDBJ databases">
        <title>Effective Description of Clostridium neonatale sp. nov. linked to necrotizing enterocolitis in neonates and a clarification of species assignable to the genus Clostridium (Prazmowski 1880) emend. Lawson and Rainey 2016.</title>
        <authorList>
            <person name="Bernard K."/>
            <person name="Burdz T."/>
            <person name="Wiebe D."/>
            <person name="Balcewich B."/>
            <person name="Alfa M."/>
            <person name="Bernier A.-M."/>
        </authorList>
    </citation>
    <scope>NUCLEOTIDE SEQUENCE [LARGE SCALE GENOMIC DNA]</scope>
    <source>
        <strain evidence="6 7">LCDC99A005</strain>
    </source>
</reference>
<dbReference type="GO" id="GO:0016887">
    <property type="term" value="F:ATP hydrolysis activity"/>
    <property type="evidence" value="ECO:0007669"/>
    <property type="project" value="InterPro"/>
</dbReference>
<dbReference type="Gene3D" id="3.40.50.300">
    <property type="entry name" value="P-loop containing nucleotide triphosphate hydrolases"/>
    <property type="match status" value="1"/>
</dbReference>
<dbReference type="PANTHER" id="PTHR43776">
    <property type="entry name" value="TRANSPORT ATP-BINDING PROTEIN"/>
    <property type="match status" value="1"/>
</dbReference>
<protein>
    <submittedName>
        <fullName evidence="6">ABC transporter ATP-binding protein</fullName>
    </submittedName>
</protein>
<comment type="caution">
    <text evidence="6">The sequence shown here is derived from an EMBL/GenBank/DDBJ whole genome shotgun (WGS) entry which is preliminary data.</text>
</comment>
<dbReference type="InterPro" id="IPR003593">
    <property type="entry name" value="AAA+_ATPase"/>
</dbReference>
<dbReference type="SUPFAM" id="SSF52540">
    <property type="entry name" value="P-loop containing nucleoside triphosphate hydrolases"/>
    <property type="match status" value="1"/>
</dbReference>
<evidence type="ECO:0000313" key="6">
    <source>
        <dbReference type="EMBL" id="PEG31122.1"/>
    </source>
</evidence>
<dbReference type="CDD" id="cd03257">
    <property type="entry name" value="ABC_NikE_OppD_transporters"/>
    <property type="match status" value="1"/>
</dbReference>
<evidence type="ECO:0000256" key="1">
    <source>
        <dbReference type="ARBA" id="ARBA00005417"/>
    </source>
</evidence>
<organism evidence="6 7">
    <name type="scientific">Clostridium neonatale</name>
    <dbReference type="NCBI Taxonomy" id="137838"/>
    <lineage>
        <taxon>Bacteria</taxon>
        <taxon>Bacillati</taxon>
        <taxon>Bacillota</taxon>
        <taxon>Clostridia</taxon>
        <taxon>Eubacteriales</taxon>
        <taxon>Clostridiaceae</taxon>
        <taxon>Clostridium</taxon>
    </lineage>
</organism>
<evidence type="ECO:0000259" key="5">
    <source>
        <dbReference type="PROSITE" id="PS50893"/>
    </source>
</evidence>
<proteinExistence type="inferred from homology"/>
<keyword evidence="7" id="KW-1185">Reference proteome</keyword>